<protein>
    <submittedName>
        <fullName evidence="2">Uncharacterized protein</fullName>
    </submittedName>
</protein>
<feature type="compositionally biased region" description="Basic residues" evidence="1">
    <location>
        <begin position="37"/>
        <end position="46"/>
    </location>
</feature>
<proteinExistence type="predicted"/>
<sequence length="178" mass="19866">MGRKCWQWWFGMGEERMKERGTAGRVCGGGDGDGKERRGRGRRRRGVGSGVATAVAGSGEKRERRSADGRRLRLPALMEGEWLLVGFRRAHRWKKWGESVGNGGLGWEKRERRRGVRLEEFVVVVTAMERREEGEGGGGVVLAVVLLLPSPTVERKRDEVGRWSEIAVAGVNGGWWPV</sequence>
<organism evidence="2 3">
    <name type="scientific">Datura stramonium</name>
    <name type="common">Jimsonweed</name>
    <name type="synonym">Common thornapple</name>
    <dbReference type="NCBI Taxonomy" id="4076"/>
    <lineage>
        <taxon>Eukaryota</taxon>
        <taxon>Viridiplantae</taxon>
        <taxon>Streptophyta</taxon>
        <taxon>Embryophyta</taxon>
        <taxon>Tracheophyta</taxon>
        <taxon>Spermatophyta</taxon>
        <taxon>Magnoliopsida</taxon>
        <taxon>eudicotyledons</taxon>
        <taxon>Gunneridae</taxon>
        <taxon>Pentapetalae</taxon>
        <taxon>asterids</taxon>
        <taxon>lamiids</taxon>
        <taxon>Solanales</taxon>
        <taxon>Solanaceae</taxon>
        <taxon>Solanoideae</taxon>
        <taxon>Datureae</taxon>
        <taxon>Datura</taxon>
    </lineage>
</organism>
<evidence type="ECO:0000313" key="3">
    <source>
        <dbReference type="Proteomes" id="UP000823775"/>
    </source>
</evidence>
<name>A0ABS8VRB2_DATST</name>
<dbReference type="Proteomes" id="UP000823775">
    <property type="component" value="Unassembled WGS sequence"/>
</dbReference>
<feature type="region of interest" description="Disordered" evidence="1">
    <location>
        <begin position="20"/>
        <end position="67"/>
    </location>
</feature>
<reference evidence="2 3" key="1">
    <citation type="journal article" date="2021" name="BMC Genomics">
        <title>Datura genome reveals duplications of psychoactive alkaloid biosynthetic genes and high mutation rate following tissue culture.</title>
        <authorList>
            <person name="Rajewski A."/>
            <person name="Carter-House D."/>
            <person name="Stajich J."/>
            <person name="Litt A."/>
        </authorList>
    </citation>
    <scope>NUCLEOTIDE SEQUENCE [LARGE SCALE GENOMIC DNA]</scope>
    <source>
        <strain evidence="2">AR-01</strain>
    </source>
</reference>
<gene>
    <name evidence="2" type="ORF">HAX54_040522</name>
</gene>
<keyword evidence="3" id="KW-1185">Reference proteome</keyword>
<comment type="caution">
    <text evidence="2">The sequence shown here is derived from an EMBL/GenBank/DDBJ whole genome shotgun (WGS) entry which is preliminary data.</text>
</comment>
<evidence type="ECO:0000313" key="2">
    <source>
        <dbReference type="EMBL" id="MCE0482120.1"/>
    </source>
</evidence>
<dbReference type="EMBL" id="JACEIK010005737">
    <property type="protein sequence ID" value="MCE0482120.1"/>
    <property type="molecule type" value="Genomic_DNA"/>
</dbReference>
<evidence type="ECO:0000256" key="1">
    <source>
        <dbReference type="SAM" id="MobiDB-lite"/>
    </source>
</evidence>
<accession>A0ABS8VRB2</accession>